<protein>
    <submittedName>
        <fullName evidence="7">Lysophospholipid acyltransferase family protein</fullName>
    </submittedName>
</protein>
<dbReference type="CDD" id="cd07984">
    <property type="entry name" value="LPLAT_LABLAT-like"/>
    <property type="match status" value="1"/>
</dbReference>
<keyword evidence="3" id="KW-0997">Cell inner membrane</keyword>
<reference evidence="7 8" key="1">
    <citation type="journal article" date="2019" name="Nat. Microbiol.">
        <title>Mediterranean grassland soil C-N compound turnover is dependent on rainfall and depth, and is mediated by genomically divergent microorganisms.</title>
        <authorList>
            <person name="Diamond S."/>
            <person name="Andeer P.F."/>
            <person name="Li Z."/>
            <person name="Crits-Christoph A."/>
            <person name="Burstein D."/>
            <person name="Anantharaman K."/>
            <person name="Lane K.R."/>
            <person name="Thomas B.C."/>
            <person name="Pan C."/>
            <person name="Northen T.R."/>
            <person name="Banfield J.F."/>
        </authorList>
    </citation>
    <scope>NUCLEOTIDE SEQUENCE [LARGE SCALE GENOMIC DNA]</scope>
    <source>
        <strain evidence="7">WS_3</strain>
    </source>
</reference>
<evidence type="ECO:0000256" key="4">
    <source>
        <dbReference type="ARBA" id="ARBA00022679"/>
    </source>
</evidence>
<sequence>MFATIGYLTADLAVRVLPAGVVNALARSLARLAFALGLPARRALEANFARLVSLARVRPRRSGALSHEIAAGGAPAAPAREAFEHFALSIADFLRLPRLERAALLETVEVRGAAHLAAACESCHGVIVLSAHIGSWEWGAAYLATRGKVVHIVARPHPSGWVERFFERRRVGWGVRMLRRKPLWLAAARALRRGEWVAMMGDRPAPGLRGTPCAWAAALARRTGAVVLPAVMLRLEGGRFAACFEAPLSPESCRQGGHRDALLRQVAGAPGQWCAFEPLPEALS</sequence>
<evidence type="ECO:0000313" key="8">
    <source>
        <dbReference type="Proteomes" id="UP000320184"/>
    </source>
</evidence>
<evidence type="ECO:0000256" key="3">
    <source>
        <dbReference type="ARBA" id="ARBA00022519"/>
    </source>
</evidence>
<organism evidence="7 8">
    <name type="scientific">Eiseniibacteriota bacterium</name>
    <dbReference type="NCBI Taxonomy" id="2212470"/>
    <lineage>
        <taxon>Bacteria</taxon>
        <taxon>Candidatus Eiseniibacteriota</taxon>
    </lineage>
</organism>
<dbReference type="GO" id="GO:0009247">
    <property type="term" value="P:glycolipid biosynthetic process"/>
    <property type="evidence" value="ECO:0007669"/>
    <property type="project" value="UniProtKB-ARBA"/>
</dbReference>
<evidence type="ECO:0000313" key="7">
    <source>
        <dbReference type="EMBL" id="TMQ50609.1"/>
    </source>
</evidence>
<name>A0A538SGW1_UNCEI</name>
<comment type="subcellular location">
    <subcellularLocation>
        <location evidence="1">Cell inner membrane</location>
    </subcellularLocation>
</comment>
<dbReference type="PANTHER" id="PTHR30606">
    <property type="entry name" value="LIPID A BIOSYNTHESIS LAUROYL ACYLTRANSFERASE"/>
    <property type="match status" value="1"/>
</dbReference>
<proteinExistence type="predicted"/>
<comment type="caution">
    <text evidence="7">The sequence shown here is derived from an EMBL/GenBank/DDBJ whole genome shotgun (WGS) entry which is preliminary data.</text>
</comment>
<dbReference type="PANTHER" id="PTHR30606:SF10">
    <property type="entry name" value="PHOSPHATIDYLINOSITOL MANNOSIDE ACYLTRANSFERASE"/>
    <property type="match status" value="1"/>
</dbReference>
<gene>
    <name evidence="7" type="ORF">E6K73_07460</name>
</gene>
<dbReference type="GO" id="GO:0016746">
    <property type="term" value="F:acyltransferase activity"/>
    <property type="evidence" value="ECO:0007669"/>
    <property type="project" value="UniProtKB-KW"/>
</dbReference>
<evidence type="ECO:0000256" key="5">
    <source>
        <dbReference type="ARBA" id="ARBA00023136"/>
    </source>
</evidence>
<dbReference type="EMBL" id="VBOT01000095">
    <property type="protein sequence ID" value="TMQ50609.1"/>
    <property type="molecule type" value="Genomic_DNA"/>
</dbReference>
<evidence type="ECO:0000256" key="2">
    <source>
        <dbReference type="ARBA" id="ARBA00022475"/>
    </source>
</evidence>
<dbReference type="GO" id="GO:0005886">
    <property type="term" value="C:plasma membrane"/>
    <property type="evidence" value="ECO:0007669"/>
    <property type="project" value="UniProtKB-SubCell"/>
</dbReference>
<dbReference type="Proteomes" id="UP000320184">
    <property type="component" value="Unassembled WGS sequence"/>
</dbReference>
<keyword evidence="6 7" id="KW-0012">Acyltransferase</keyword>
<evidence type="ECO:0000256" key="1">
    <source>
        <dbReference type="ARBA" id="ARBA00004533"/>
    </source>
</evidence>
<keyword evidence="4 7" id="KW-0808">Transferase</keyword>
<dbReference type="AlphaFoldDB" id="A0A538SGW1"/>
<keyword evidence="5" id="KW-0472">Membrane</keyword>
<accession>A0A538SGW1</accession>
<dbReference type="InterPro" id="IPR004960">
    <property type="entry name" value="LipA_acyltrans"/>
</dbReference>
<dbReference type="Pfam" id="PF03279">
    <property type="entry name" value="Lip_A_acyltrans"/>
    <property type="match status" value="1"/>
</dbReference>
<keyword evidence="2" id="KW-1003">Cell membrane</keyword>
<evidence type="ECO:0000256" key="6">
    <source>
        <dbReference type="ARBA" id="ARBA00023315"/>
    </source>
</evidence>